<dbReference type="RefSeq" id="WP_156271523.1">
    <property type="nucleotide sequence ID" value="NZ_CP046244.1"/>
</dbReference>
<evidence type="ECO:0000256" key="2">
    <source>
        <dbReference type="ARBA" id="ARBA00022475"/>
    </source>
</evidence>
<sequence length="309" mass="32749">MFEGAFSGLGNFGASLVLAIPLMLAGLGIALAFRSGIFNIGAEGQLYLGAMAATYFGARYHDLPFIIHLPLALAASCAAGALWALIPGYLKVRRGFNEVITTILLNYIGVHFVNYAVNSFLKDPATYAPQSPPVAATARLPKLLPGTELNAGLFLGLLAAGILFVIIYKTDWGYQLRAVGSNPEAARTAGMNADRTLIGAMIVSGSLAGLAGAVQILGYQYILLQDFSPNTGYDAIAVALLGKLNPLGTVMAAIFFGALRNGANTMQILTGIPVTIVYVIQAIIILCVLGFTRLKLNFIRFSQPREVDF</sequence>
<feature type="transmembrane region" description="Helical" evidence="6">
    <location>
        <begin position="235"/>
        <end position="256"/>
    </location>
</feature>
<name>A0A6I5ZNC3_9FIRM</name>
<proteinExistence type="predicted"/>
<feature type="transmembrane region" description="Helical" evidence="6">
    <location>
        <begin position="98"/>
        <end position="117"/>
    </location>
</feature>
<feature type="transmembrane region" description="Helical" evidence="6">
    <location>
        <begin position="45"/>
        <end position="61"/>
    </location>
</feature>
<feature type="transmembrane region" description="Helical" evidence="6">
    <location>
        <begin position="268"/>
        <end position="291"/>
    </location>
</feature>
<dbReference type="Proteomes" id="UP000425916">
    <property type="component" value="Chromosome"/>
</dbReference>
<feature type="transmembrane region" description="Helical" evidence="6">
    <location>
        <begin position="12"/>
        <end position="33"/>
    </location>
</feature>
<evidence type="ECO:0000256" key="3">
    <source>
        <dbReference type="ARBA" id="ARBA00022692"/>
    </source>
</evidence>
<evidence type="ECO:0000256" key="6">
    <source>
        <dbReference type="SAM" id="Phobius"/>
    </source>
</evidence>
<dbReference type="GO" id="GO:0005886">
    <property type="term" value="C:plasma membrane"/>
    <property type="evidence" value="ECO:0007669"/>
    <property type="project" value="UniProtKB-SubCell"/>
</dbReference>
<accession>A0A6I5ZNC3</accession>
<evidence type="ECO:0000256" key="1">
    <source>
        <dbReference type="ARBA" id="ARBA00004651"/>
    </source>
</evidence>
<feature type="transmembrane region" description="Helical" evidence="6">
    <location>
        <begin position="197"/>
        <end position="223"/>
    </location>
</feature>
<keyword evidence="4 6" id="KW-1133">Transmembrane helix</keyword>
<comment type="subcellular location">
    <subcellularLocation>
        <location evidence="1">Cell membrane</location>
        <topology evidence="1">Multi-pass membrane protein</topology>
    </subcellularLocation>
</comment>
<dbReference type="EMBL" id="CP046244">
    <property type="protein sequence ID" value="QGP91097.1"/>
    <property type="molecule type" value="Genomic_DNA"/>
</dbReference>
<dbReference type="Pfam" id="PF02653">
    <property type="entry name" value="BPD_transp_2"/>
    <property type="match status" value="1"/>
</dbReference>
<feature type="transmembrane region" description="Helical" evidence="6">
    <location>
        <begin position="149"/>
        <end position="168"/>
    </location>
</feature>
<dbReference type="PANTHER" id="PTHR47089:SF1">
    <property type="entry name" value="GUANOSINE ABC TRANSPORTER PERMEASE PROTEIN NUPP"/>
    <property type="match status" value="1"/>
</dbReference>
<dbReference type="PANTHER" id="PTHR47089">
    <property type="entry name" value="ABC TRANSPORTER, PERMEASE PROTEIN"/>
    <property type="match status" value="1"/>
</dbReference>
<keyword evidence="5 6" id="KW-0472">Membrane</keyword>
<keyword evidence="2" id="KW-1003">Cell membrane</keyword>
<gene>
    <name evidence="7" type="ORF">MGLY_04210</name>
</gene>
<protein>
    <submittedName>
        <fullName evidence="7">Branched-chain amino acid transport system / permease component</fullName>
    </submittedName>
</protein>
<feature type="transmembrane region" description="Helical" evidence="6">
    <location>
        <begin position="67"/>
        <end position="86"/>
    </location>
</feature>
<dbReference type="GO" id="GO:0022857">
    <property type="term" value="F:transmembrane transporter activity"/>
    <property type="evidence" value="ECO:0007669"/>
    <property type="project" value="InterPro"/>
</dbReference>
<evidence type="ECO:0000256" key="4">
    <source>
        <dbReference type="ARBA" id="ARBA00022989"/>
    </source>
</evidence>
<keyword evidence="3 6" id="KW-0812">Transmembrane</keyword>
<reference evidence="7 8" key="1">
    <citation type="submission" date="2019-11" db="EMBL/GenBank/DDBJ databases">
        <title>Genome sequence of Moorella glycerini DSM11254.</title>
        <authorList>
            <person name="Poehlein A."/>
            <person name="Boeer T."/>
            <person name="Daniel R."/>
        </authorList>
    </citation>
    <scope>NUCLEOTIDE SEQUENCE [LARGE SCALE GENOMIC DNA]</scope>
    <source>
        <strain evidence="7 8">DSM 11254</strain>
    </source>
</reference>
<dbReference type="CDD" id="cd06580">
    <property type="entry name" value="TM_PBP1_transp_TpRbsC_like"/>
    <property type="match status" value="1"/>
</dbReference>
<dbReference type="AlphaFoldDB" id="A0A6I5ZNC3"/>
<evidence type="ECO:0000313" key="8">
    <source>
        <dbReference type="Proteomes" id="UP000425916"/>
    </source>
</evidence>
<evidence type="ECO:0000313" key="7">
    <source>
        <dbReference type="EMBL" id="QGP91097.1"/>
    </source>
</evidence>
<dbReference type="InterPro" id="IPR001851">
    <property type="entry name" value="ABC_transp_permease"/>
</dbReference>
<organism evidence="7 8">
    <name type="scientific">Neomoorella glycerini</name>
    <dbReference type="NCBI Taxonomy" id="55779"/>
    <lineage>
        <taxon>Bacteria</taxon>
        <taxon>Bacillati</taxon>
        <taxon>Bacillota</taxon>
        <taxon>Clostridia</taxon>
        <taxon>Neomoorellales</taxon>
        <taxon>Neomoorellaceae</taxon>
        <taxon>Neomoorella</taxon>
    </lineage>
</organism>
<keyword evidence="8" id="KW-1185">Reference proteome</keyword>
<dbReference type="OrthoDB" id="45037at2"/>
<evidence type="ECO:0000256" key="5">
    <source>
        <dbReference type="ARBA" id="ARBA00023136"/>
    </source>
</evidence>